<keyword evidence="2" id="KW-1133">Transmembrane helix</keyword>
<name>A0AAD3R0Q1_LATJO</name>
<reference evidence="4" key="1">
    <citation type="submission" date="2022-08" db="EMBL/GenBank/DDBJ databases">
        <title>Genome sequencing of akame (Lates japonicus).</title>
        <authorList>
            <person name="Hashiguchi Y."/>
            <person name="Takahashi H."/>
        </authorList>
    </citation>
    <scope>NUCLEOTIDE SEQUENCE</scope>
    <source>
        <strain evidence="4">Kochi</strain>
    </source>
</reference>
<dbReference type="AlphaFoldDB" id="A0AAD3R0Q1"/>
<comment type="caution">
    <text evidence="4">The sequence shown here is derived from an EMBL/GenBank/DDBJ whole genome shotgun (WGS) entry which is preliminary data.</text>
</comment>
<proteinExistence type="predicted"/>
<accession>A0AAD3R0Q1</accession>
<evidence type="ECO:0000256" key="1">
    <source>
        <dbReference type="SAM" id="MobiDB-lite"/>
    </source>
</evidence>
<feature type="region of interest" description="Disordered" evidence="1">
    <location>
        <begin position="1"/>
        <end position="21"/>
    </location>
</feature>
<dbReference type="EMBL" id="BRZM01000009">
    <property type="protein sequence ID" value="GLD50609.1"/>
    <property type="molecule type" value="Genomic_DNA"/>
</dbReference>
<feature type="transmembrane region" description="Helical" evidence="2">
    <location>
        <begin position="24"/>
        <end position="49"/>
    </location>
</feature>
<evidence type="ECO:0000313" key="4">
    <source>
        <dbReference type="EMBL" id="GLD50610.1"/>
    </source>
</evidence>
<keyword evidence="2" id="KW-0812">Transmembrane</keyword>
<keyword evidence="2" id="KW-0472">Membrane</keyword>
<sequence length="91" mass="10042">MATYPDPVVDNTHGAPSSVPRPGYFLPLVVCVPVGFVLTAVSLLVFYLCKTRRKYVLKPEGKTNNINMELPVTYENPGPVSKCEDSVCQRI</sequence>
<keyword evidence="5" id="KW-1185">Reference proteome</keyword>
<gene>
    <name evidence="3" type="ORF">AKAME5_000378100</name>
    <name evidence="4" type="ORF">AKAME5_000378200</name>
</gene>
<protein>
    <submittedName>
        <fullName evidence="4">Mucin-5AC-like isoform X2</fullName>
    </submittedName>
</protein>
<evidence type="ECO:0000256" key="2">
    <source>
        <dbReference type="SAM" id="Phobius"/>
    </source>
</evidence>
<evidence type="ECO:0000313" key="5">
    <source>
        <dbReference type="Proteomes" id="UP001279410"/>
    </source>
</evidence>
<evidence type="ECO:0000313" key="3">
    <source>
        <dbReference type="EMBL" id="GLD50609.1"/>
    </source>
</evidence>
<dbReference type="Proteomes" id="UP001279410">
    <property type="component" value="Unassembled WGS sequence"/>
</dbReference>
<dbReference type="EMBL" id="BRZM01000009">
    <property type="protein sequence ID" value="GLD50610.1"/>
    <property type="molecule type" value="Genomic_DNA"/>
</dbReference>
<organism evidence="4 5">
    <name type="scientific">Lates japonicus</name>
    <name type="common">Japanese lates</name>
    <dbReference type="NCBI Taxonomy" id="270547"/>
    <lineage>
        <taxon>Eukaryota</taxon>
        <taxon>Metazoa</taxon>
        <taxon>Chordata</taxon>
        <taxon>Craniata</taxon>
        <taxon>Vertebrata</taxon>
        <taxon>Euteleostomi</taxon>
        <taxon>Actinopterygii</taxon>
        <taxon>Neopterygii</taxon>
        <taxon>Teleostei</taxon>
        <taxon>Neoteleostei</taxon>
        <taxon>Acanthomorphata</taxon>
        <taxon>Carangaria</taxon>
        <taxon>Carangaria incertae sedis</taxon>
        <taxon>Centropomidae</taxon>
        <taxon>Lates</taxon>
    </lineage>
</organism>